<organism evidence="1 2">
    <name type="scientific">Clostridium perfringens</name>
    <dbReference type="NCBI Taxonomy" id="1502"/>
    <lineage>
        <taxon>Bacteria</taxon>
        <taxon>Bacillati</taxon>
        <taxon>Bacillota</taxon>
        <taxon>Clostridia</taxon>
        <taxon>Eubacteriales</taxon>
        <taxon>Clostridiaceae</taxon>
        <taxon>Clostridium</taxon>
    </lineage>
</organism>
<gene>
    <name evidence="1" type="ORF">QDQ28_12830</name>
</gene>
<evidence type="ECO:0000313" key="2">
    <source>
        <dbReference type="Proteomes" id="UP001222958"/>
    </source>
</evidence>
<proteinExistence type="predicted"/>
<evidence type="ECO:0008006" key="3">
    <source>
        <dbReference type="Google" id="ProtNLM"/>
    </source>
</evidence>
<name>A0AAP4ABS8_CLOPF</name>
<protein>
    <recommendedName>
        <fullName evidence="3">HK97 gp10 family phage protein</fullName>
    </recommendedName>
</protein>
<sequence>MAIEIKGINNLLKKLNKLSSIETDKAIVEVAEDLRKNISNAAKEFSDTSYMYVGKGEIRKYGLSSYIDVGFSKEDVAFDLWKPLWFQQWGYFDKGLNFKGDFFIANHQFWFDEAIKNSENEIKNKLKNKIKSEIKKALE</sequence>
<dbReference type="AlphaFoldDB" id="A0AAP4ABS8"/>
<comment type="caution">
    <text evidence="1">The sequence shown here is derived from an EMBL/GenBank/DDBJ whole genome shotgun (WGS) entry which is preliminary data.</text>
</comment>
<reference evidence="1" key="1">
    <citation type="submission" date="2023-04" db="EMBL/GenBank/DDBJ databases">
        <title>Epidemiological investigation of Clostridium perfringens isolated from cattle.</title>
        <authorList>
            <person name="Tian R."/>
        </authorList>
    </citation>
    <scope>NUCLEOTIDE SEQUENCE</scope>
    <source>
        <strain evidence="1">ZWCP172</strain>
    </source>
</reference>
<dbReference type="Proteomes" id="UP001222958">
    <property type="component" value="Unassembled WGS sequence"/>
</dbReference>
<dbReference type="RefSeq" id="WP_279858068.1">
    <property type="nucleotide sequence ID" value="NZ_JARVUX010000007.1"/>
</dbReference>
<dbReference type="EMBL" id="JARVUX010000007">
    <property type="protein sequence ID" value="MDH2337065.1"/>
    <property type="molecule type" value="Genomic_DNA"/>
</dbReference>
<evidence type="ECO:0000313" key="1">
    <source>
        <dbReference type="EMBL" id="MDH2337065.1"/>
    </source>
</evidence>
<accession>A0AAP4ABS8</accession>